<organism evidence="2 3">
    <name type="scientific">Lentzea roselyniae</name>
    <dbReference type="NCBI Taxonomy" id="531940"/>
    <lineage>
        <taxon>Bacteria</taxon>
        <taxon>Bacillati</taxon>
        <taxon>Actinomycetota</taxon>
        <taxon>Actinomycetes</taxon>
        <taxon>Pseudonocardiales</taxon>
        <taxon>Pseudonocardiaceae</taxon>
        <taxon>Lentzea</taxon>
    </lineage>
</organism>
<feature type="transmembrane region" description="Helical" evidence="1">
    <location>
        <begin position="30"/>
        <end position="48"/>
    </location>
</feature>
<evidence type="ECO:0000256" key="1">
    <source>
        <dbReference type="SAM" id="Phobius"/>
    </source>
</evidence>
<evidence type="ECO:0000313" key="3">
    <source>
        <dbReference type="Proteomes" id="UP001500711"/>
    </source>
</evidence>
<keyword evidence="1" id="KW-0812">Transmembrane</keyword>
<keyword evidence="3" id="KW-1185">Reference proteome</keyword>
<reference evidence="3" key="1">
    <citation type="journal article" date="2019" name="Int. J. Syst. Evol. Microbiol.">
        <title>The Global Catalogue of Microorganisms (GCM) 10K type strain sequencing project: providing services to taxonomists for standard genome sequencing and annotation.</title>
        <authorList>
            <consortium name="The Broad Institute Genomics Platform"/>
            <consortium name="The Broad Institute Genome Sequencing Center for Infectious Disease"/>
            <person name="Wu L."/>
            <person name="Ma J."/>
        </authorList>
    </citation>
    <scope>NUCLEOTIDE SEQUENCE [LARGE SCALE GENOMIC DNA]</scope>
    <source>
        <strain evidence="3">JCM 17494</strain>
    </source>
</reference>
<protein>
    <submittedName>
        <fullName evidence="2">Uncharacterized protein</fullName>
    </submittedName>
</protein>
<dbReference type="RefSeq" id="WP_346127151.1">
    <property type="nucleotide sequence ID" value="NZ_BAABBE010000001.1"/>
</dbReference>
<accession>A0ABP6ZWQ8</accession>
<dbReference type="EMBL" id="BAABBE010000001">
    <property type="protein sequence ID" value="GAA3621370.1"/>
    <property type="molecule type" value="Genomic_DNA"/>
</dbReference>
<comment type="caution">
    <text evidence="2">The sequence shown here is derived from an EMBL/GenBank/DDBJ whole genome shotgun (WGS) entry which is preliminary data.</text>
</comment>
<keyword evidence="1" id="KW-1133">Transmembrane helix</keyword>
<sequence>MTPKAVTRLTLLAALIVALSDIAPQWRGHAWLLLAASALVYVLSCWAFPYRDCRACKGLGRSGRRLGGFRLCHSCDATGRQLRAGRKALNAVRRHRSRAR</sequence>
<evidence type="ECO:0000313" key="2">
    <source>
        <dbReference type="EMBL" id="GAA3621370.1"/>
    </source>
</evidence>
<gene>
    <name evidence="2" type="ORF">GCM10022267_04440</name>
</gene>
<keyword evidence="1" id="KW-0472">Membrane</keyword>
<proteinExistence type="predicted"/>
<name>A0ABP6ZWQ8_9PSEU</name>
<dbReference type="Proteomes" id="UP001500711">
    <property type="component" value="Unassembled WGS sequence"/>
</dbReference>